<sequence length="262" mass="30903">MKETFNQFLSRSYVPLSKHLNEQLNKEDSENKKLSKSFLWKIIMGLCLLIILTSISIVLMLSFFEKSYKIEILKWATVAILIITNLFCGISFTFSRKAKVIEKSRNLAKINLNNSLNYLFKLLNFEYKNEEKNNNIPWINYCKNLTTNGENSKVKILRKALLNSEIGQNNTWKIQEVTFESNDKNETFLLIEGSHKNMTENSYISCGSKNEIYDYLKKKNKVKFIHQNDQIHFKTSSKEIYELTDTIKTFEEFKLNEKDYDF</sequence>
<evidence type="ECO:0000313" key="3">
    <source>
        <dbReference type="Proteomes" id="UP000007473"/>
    </source>
</evidence>
<gene>
    <name evidence="2" type="ordered locus">MfeM64YM_0094</name>
</gene>
<dbReference type="RefSeq" id="WP_013526647.1">
    <property type="nucleotide sequence ID" value="NC_014921.1"/>
</dbReference>
<proteinExistence type="predicted"/>
<evidence type="ECO:0000313" key="2">
    <source>
        <dbReference type="EMBL" id="ADV34104.1"/>
    </source>
</evidence>
<dbReference type="EMBL" id="CP002458">
    <property type="protein sequence ID" value="ADV34104.1"/>
    <property type="molecule type" value="Genomic_DNA"/>
</dbReference>
<keyword evidence="1" id="KW-1133">Transmembrane helix</keyword>
<name>A0AB32XAI4_MYCFM</name>
<feature type="transmembrane region" description="Helical" evidence="1">
    <location>
        <begin position="38"/>
        <end position="63"/>
    </location>
</feature>
<keyword evidence="1" id="KW-0472">Membrane</keyword>
<dbReference type="Proteomes" id="UP000007473">
    <property type="component" value="Chromosome"/>
</dbReference>
<reference evidence="2 3" key="1">
    <citation type="journal article" date="2011" name="J. Bacteriol.">
        <title>Genome sequence of the repetitive-sequence-rich Mycoplasma fermentans strain M64.</title>
        <authorList>
            <person name="Shu H.W."/>
            <person name="Liu T.T."/>
            <person name="Chang H.Y."/>
            <person name="Liu Y.M."/>
            <person name="Wu K.M."/>
            <person name="Shu H.Y."/>
            <person name="Tsai S.F."/>
            <person name="Hsiao K.J."/>
            <person name="Hu W.S."/>
            <person name="Ng W.V."/>
        </authorList>
    </citation>
    <scope>NUCLEOTIDE SEQUENCE [LARGE SCALE GENOMIC DNA]</scope>
    <source>
        <strain evidence="2 3">M64</strain>
    </source>
</reference>
<accession>A0AB32XAI4</accession>
<feature type="transmembrane region" description="Helical" evidence="1">
    <location>
        <begin position="75"/>
        <end position="95"/>
    </location>
</feature>
<keyword evidence="1" id="KW-0812">Transmembrane</keyword>
<dbReference type="KEGG" id="mfm:MfeM64YM_0094"/>
<organism evidence="2 3">
    <name type="scientific">Mycoplasmopsis fermentans (strain M64)</name>
    <name type="common">Mycoplasma fermentans</name>
    <dbReference type="NCBI Taxonomy" id="943945"/>
    <lineage>
        <taxon>Bacteria</taxon>
        <taxon>Bacillati</taxon>
        <taxon>Mycoplasmatota</taxon>
        <taxon>Mycoplasmoidales</taxon>
        <taxon>Metamycoplasmataceae</taxon>
        <taxon>Mycoplasmopsis</taxon>
    </lineage>
</organism>
<evidence type="ECO:0000256" key="1">
    <source>
        <dbReference type="SAM" id="Phobius"/>
    </source>
</evidence>
<protein>
    <submittedName>
        <fullName evidence="2">Uncharacterized protein</fullName>
    </submittedName>
</protein>
<dbReference type="AlphaFoldDB" id="A0AB32XAI4"/>